<evidence type="ECO:0008006" key="3">
    <source>
        <dbReference type="Google" id="ProtNLM"/>
    </source>
</evidence>
<dbReference type="Gene3D" id="1.10.30.50">
    <property type="match status" value="1"/>
</dbReference>
<protein>
    <recommendedName>
        <fullName evidence="3">HNH endonuclease</fullName>
    </recommendedName>
</protein>
<reference evidence="1 2" key="1">
    <citation type="submission" date="2021-06" db="EMBL/GenBank/DDBJ databases">
        <title>Genome-based taxonomic framework of Microbacterium strains isolated from marine environment, the description of four new species and reclassification of four preexisting species.</title>
        <authorList>
            <person name="Lee S.D."/>
            <person name="Kim S.-M."/>
            <person name="Byeon Y.-S."/>
            <person name="Yang H.L."/>
            <person name="Kim I.S."/>
        </authorList>
    </citation>
    <scope>NUCLEOTIDE SEQUENCE [LARGE SCALE GENOMIC DNA]</scope>
    <source>
        <strain evidence="1 2">KSW4-10</strain>
    </source>
</reference>
<organism evidence="1 2">
    <name type="scientific">Microbacterium aurugineum</name>
    <dbReference type="NCBI Taxonomy" id="2851642"/>
    <lineage>
        <taxon>Bacteria</taxon>
        <taxon>Bacillati</taxon>
        <taxon>Actinomycetota</taxon>
        <taxon>Actinomycetes</taxon>
        <taxon>Micrococcales</taxon>
        <taxon>Microbacteriaceae</taxon>
        <taxon>Microbacterium</taxon>
    </lineage>
</organism>
<keyword evidence="2" id="KW-1185">Reference proteome</keyword>
<evidence type="ECO:0000313" key="2">
    <source>
        <dbReference type="Proteomes" id="UP000830631"/>
    </source>
</evidence>
<proteinExistence type="predicted"/>
<sequence>MEAYDIYVDGEVWKLDSSFGDKPVADVLRSNYGVLRSGALKEIGAELLARSSLCCLCALRDSSELDHYLPQEDFPEFAALSLNLVPACSVCNNKKRRDFRNERGEQTFIHAYLDDLPDSLPFLRASLSDAPTVTPSFHVVQPAGMSASQFTVIAQQFELFELDAAYSGASVELLLERREALEEYFGDGGAADVMKYLDRDARSAARRVGVNHWRPTILAAAAASPDFCSGGFRYL</sequence>
<gene>
    <name evidence="1" type="ORF">KV397_08330</name>
</gene>
<dbReference type="EMBL" id="CP078078">
    <property type="protein sequence ID" value="UPL17752.1"/>
    <property type="molecule type" value="Genomic_DNA"/>
</dbReference>
<dbReference type="Proteomes" id="UP000830631">
    <property type="component" value="Chromosome"/>
</dbReference>
<accession>A0ABY4IYJ3</accession>
<evidence type="ECO:0000313" key="1">
    <source>
        <dbReference type="EMBL" id="UPL17752.1"/>
    </source>
</evidence>
<dbReference type="RefSeq" id="WP_261812607.1">
    <property type="nucleotide sequence ID" value="NZ_CP078078.1"/>
</dbReference>
<name>A0ABY4IYJ3_9MICO</name>